<dbReference type="SUPFAM" id="SSF101898">
    <property type="entry name" value="NHL repeat"/>
    <property type="match status" value="1"/>
</dbReference>
<dbReference type="EMBL" id="BBLT01000012">
    <property type="protein sequence ID" value="GAL87338.1"/>
    <property type="molecule type" value="Genomic_DNA"/>
</dbReference>
<gene>
    <name evidence="2" type="ORF">MYP_4568</name>
</gene>
<evidence type="ECO:0000313" key="3">
    <source>
        <dbReference type="Proteomes" id="UP000030185"/>
    </source>
</evidence>
<feature type="compositionally biased region" description="Basic and acidic residues" evidence="1">
    <location>
        <begin position="266"/>
        <end position="275"/>
    </location>
</feature>
<name>A0A098LMN0_9BACT</name>
<dbReference type="AlphaFoldDB" id="A0A098LMN0"/>
<proteinExistence type="predicted"/>
<comment type="caution">
    <text evidence="2">The sequence shown here is derived from an EMBL/GenBank/DDBJ whole genome shotgun (WGS) entry which is preliminary data.</text>
</comment>
<keyword evidence="3" id="KW-1185">Reference proteome</keyword>
<organism evidence="2 3">
    <name type="scientific">Sporocytophaga myxococcoides</name>
    <dbReference type="NCBI Taxonomy" id="153721"/>
    <lineage>
        <taxon>Bacteria</taxon>
        <taxon>Pseudomonadati</taxon>
        <taxon>Bacteroidota</taxon>
        <taxon>Cytophagia</taxon>
        <taxon>Cytophagales</taxon>
        <taxon>Cytophagaceae</taxon>
        <taxon>Sporocytophaga</taxon>
    </lineage>
</organism>
<accession>A0A098LMN0</accession>
<protein>
    <submittedName>
        <fullName evidence="2">Uncharacterized protein</fullName>
    </submittedName>
</protein>
<evidence type="ECO:0000313" key="2">
    <source>
        <dbReference type="EMBL" id="GAL87338.1"/>
    </source>
</evidence>
<dbReference type="Proteomes" id="UP000030185">
    <property type="component" value="Unassembled WGS sequence"/>
</dbReference>
<evidence type="ECO:0000256" key="1">
    <source>
        <dbReference type="SAM" id="MobiDB-lite"/>
    </source>
</evidence>
<dbReference type="eggNOG" id="COG3386">
    <property type="taxonomic scope" value="Bacteria"/>
</dbReference>
<feature type="region of interest" description="Disordered" evidence="1">
    <location>
        <begin position="264"/>
        <end position="283"/>
    </location>
</feature>
<reference evidence="2 3" key="1">
    <citation type="submission" date="2014-09" db="EMBL/GenBank/DDBJ databases">
        <title>Sporocytophaga myxococcoides PG-01 genome sequencing.</title>
        <authorList>
            <person name="Liu L."/>
            <person name="Gao P.J."/>
            <person name="Chen G.J."/>
            <person name="Wang L.S."/>
        </authorList>
    </citation>
    <scope>NUCLEOTIDE SEQUENCE [LARGE SCALE GENOMIC DNA]</scope>
    <source>
        <strain evidence="2 3">PG-01</strain>
    </source>
</reference>
<sequence length="283" mass="31668">MTSLVSPAGKDCTGFGFQEVVYTFKQTGTMPPQVNESSSITHGSAKDLFYTNNDSGGKPVVYEIDKKGTLKDSIVIPDANNIDWEDLTRDGSGNLCIGDFGNNNNKRKNLRIYKYNPVSKTTDIVFFAYEDQESFPPLKGERDFDCEAFVWYKNNFYLFSKNRTSNPVKVYMVPDESGEQVAKKVAEIPLEGMITSAALNKDNTQLALLSYGRIYIFKSENQKEHLSLTPQYCTPFAMGIQSEGLEYLEGNKLLISNEQGDIIEAELSKPKDTGKTKTSSQKK</sequence>
<dbReference type="STRING" id="153721.MYP_4568"/>